<accession>A0A8S9SBF8</accession>
<gene>
    <name evidence="1" type="ORF">F2Q69_00029919</name>
</gene>
<organism evidence="1 2">
    <name type="scientific">Brassica cretica</name>
    <name type="common">Mustard</name>
    <dbReference type="NCBI Taxonomy" id="69181"/>
    <lineage>
        <taxon>Eukaryota</taxon>
        <taxon>Viridiplantae</taxon>
        <taxon>Streptophyta</taxon>
        <taxon>Embryophyta</taxon>
        <taxon>Tracheophyta</taxon>
        <taxon>Spermatophyta</taxon>
        <taxon>Magnoliopsida</taxon>
        <taxon>eudicotyledons</taxon>
        <taxon>Gunneridae</taxon>
        <taxon>Pentapetalae</taxon>
        <taxon>rosids</taxon>
        <taxon>malvids</taxon>
        <taxon>Brassicales</taxon>
        <taxon>Brassicaceae</taxon>
        <taxon>Brassiceae</taxon>
        <taxon>Brassica</taxon>
    </lineage>
</organism>
<name>A0A8S9SBF8_BRACR</name>
<protein>
    <submittedName>
        <fullName evidence="1">Uncharacterized protein</fullName>
    </submittedName>
</protein>
<reference evidence="1" key="1">
    <citation type="submission" date="2019-12" db="EMBL/GenBank/DDBJ databases">
        <title>Genome sequencing and annotation of Brassica cretica.</title>
        <authorList>
            <person name="Studholme D.J."/>
            <person name="Sarris P."/>
        </authorList>
    </citation>
    <scope>NUCLEOTIDE SEQUENCE</scope>
    <source>
        <strain evidence="1">PFS-109/04</strain>
        <tissue evidence="1">Leaf</tissue>
    </source>
</reference>
<dbReference type="EMBL" id="QGKX02000088">
    <property type="protein sequence ID" value="KAF3590133.1"/>
    <property type="molecule type" value="Genomic_DNA"/>
</dbReference>
<proteinExistence type="predicted"/>
<dbReference type="Proteomes" id="UP000712600">
    <property type="component" value="Unassembled WGS sequence"/>
</dbReference>
<dbReference type="AlphaFoldDB" id="A0A8S9SBF8"/>
<comment type="caution">
    <text evidence="1">The sequence shown here is derived from an EMBL/GenBank/DDBJ whole genome shotgun (WGS) entry which is preliminary data.</text>
</comment>
<evidence type="ECO:0000313" key="2">
    <source>
        <dbReference type="Proteomes" id="UP000712600"/>
    </source>
</evidence>
<evidence type="ECO:0000313" key="1">
    <source>
        <dbReference type="EMBL" id="KAF3590133.1"/>
    </source>
</evidence>
<sequence length="130" mass="14461">MLSHAERPFVPGVRSFMKTAKTKGRSSKNRLSVIADKNGVPVYEEEEISRVISGYYSDLFESGCVDGQPKIVEALQPCISDAQNERLIVMPHENEIKEAAFAINADKVLGPDGVSAIFFQSNWRSSGQRW</sequence>